<reference evidence="1 2" key="1">
    <citation type="journal article" date="2014" name="Am. J. Bot.">
        <title>Genome assembly and annotation for red clover (Trifolium pratense; Fabaceae).</title>
        <authorList>
            <person name="Istvanek J."/>
            <person name="Jaros M."/>
            <person name="Krenek A."/>
            <person name="Repkova J."/>
        </authorList>
    </citation>
    <scope>NUCLEOTIDE SEQUENCE [LARGE SCALE GENOMIC DNA]</scope>
    <source>
        <strain evidence="2">cv. Tatra</strain>
        <tissue evidence="1">Young leaves</tissue>
    </source>
</reference>
<feature type="non-terminal residue" evidence="1">
    <location>
        <position position="1"/>
    </location>
</feature>
<dbReference type="EMBL" id="ASHM01104702">
    <property type="protein sequence ID" value="PNX68294.1"/>
    <property type="molecule type" value="Genomic_DNA"/>
</dbReference>
<organism evidence="1 2">
    <name type="scientific">Trifolium pratense</name>
    <name type="common">Red clover</name>
    <dbReference type="NCBI Taxonomy" id="57577"/>
    <lineage>
        <taxon>Eukaryota</taxon>
        <taxon>Viridiplantae</taxon>
        <taxon>Streptophyta</taxon>
        <taxon>Embryophyta</taxon>
        <taxon>Tracheophyta</taxon>
        <taxon>Spermatophyta</taxon>
        <taxon>Magnoliopsida</taxon>
        <taxon>eudicotyledons</taxon>
        <taxon>Gunneridae</taxon>
        <taxon>Pentapetalae</taxon>
        <taxon>rosids</taxon>
        <taxon>fabids</taxon>
        <taxon>Fabales</taxon>
        <taxon>Fabaceae</taxon>
        <taxon>Papilionoideae</taxon>
        <taxon>50 kb inversion clade</taxon>
        <taxon>NPAAA clade</taxon>
        <taxon>Hologalegina</taxon>
        <taxon>IRL clade</taxon>
        <taxon>Trifolieae</taxon>
        <taxon>Trifolium</taxon>
    </lineage>
</organism>
<protein>
    <submittedName>
        <fullName evidence="1">Uncharacterized protein</fullName>
    </submittedName>
</protein>
<comment type="caution">
    <text evidence="1">The sequence shown here is derived from an EMBL/GenBank/DDBJ whole genome shotgun (WGS) entry which is preliminary data.</text>
</comment>
<proteinExistence type="predicted"/>
<reference evidence="1 2" key="2">
    <citation type="journal article" date="2017" name="Front. Plant Sci.">
        <title>Gene Classification and Mining of Molecular Markers Useful in Red Clover (Trifolium pratense) Breeding.</title>
        <authorList>
            <person name="Istvanek J."/>
            <person name="Dluhosova J."/>
            <person name="Dluhos P."/>
            <person name="Patkova L."/>
            <person name="Nedelnik J."/>
            <person name="Repkova J."/>
        </authorList>
    </citation>
    <scope>NUCLEOTIDE SEQUENCE [LARGE SCALE GENOMIC DNA]</scope>
    <source>
        <strain evidence="2">cv. Tatra</strain>
        <tissue evidence="1">Young leaves</tissue>
    </source>
</reference>
<dbReference type="AlphaFoldDB" id="A0A2K3KPT6"/>
<sequence>ARVDRSNKEQLEQSAILGVQPAAELRQGK</sequence>
<dbReference type="Proteomes" id="UP000236291">
    <property type="component" value="Unassembled WGS sequence"/>
</dbReference>
<name>A0A2K3KPT6_TRIPR</name>
<evidence type="ECO:0000313" key="1">
    <source>
        <dbReference type="EMBL" id="PNX68294.1"/>
    </source>
</evidence>
<gene>
    <name evidence="1" type="ORF">L195_g056088</name>
</gene>
<accession>A0A2K3KPT6</accession>
<evidence type="ECO:0000313" key="2">
    <source>
        <dbReference type="Proteomes" id="UP000236291"/>
    </source>
</evidence>